<dbReference type="PROSITE" id="PS00545">
    <property type="entry name" value="ALDOSE_1_EPIMERASE"/>
    <property type="match status" value="1"/>
</dbReference>
<dbReference type="RefSeq" id="WP_084812314.1">
    <property type="nucleotide sequence ID" value="NZ_JRYR02000002.1"/>
</dbReference>
<evidence type="ECO:0000256" key="4">
    <source>
        <dbReference type="ARBA" id="ARBA00006206"/>
    </source>
</evidence>
<dbReference type="Gene3D" id="2.70.98.10">
    <property type="match status" value="1"/>
</dbReference>
<keyword evidence="9 11" id="KW-0413">Isomerase</keyword>
<organism evidence="14 15">
    <name type="scientific">Flammeovirga pacifica</name>
    <dbReference type="NCBI Taxonomy" id="915059"/>
    <lineage>
        <taxon>Bacteria</taxon>
        <taxon>Pseudomonadati</taxon>
        <taxon>Bacteroidota</taxon>
        <taxon>Cytophagia</taxon>
        <taxon>Cytophagales</taxon>
        <taxon>Flammeovirgaceae</taxon>
        <taxon>Flammeovirga</taxon>
    </lineage>
</organism>
<dbReference type="GO" id="GO:0004034">
    <property type="term" value="F:aldose 1-epimerase activity"/>
    <property type="evidence" value="ECO:0007669"/>
    <property type="project" value="UniProtKB-EC"/>
</dbReference>
<feature type="active site" description="Proton donor" evidence="12">
    <location>
        <position position="202"/>
    </location>
</feature>
<comment type="cofactor">
    <cofactor evidence="2">
        <name>Ca(2+)</name>
        <dbReference type="ChEBI" id="CHEBI:29108"/>
    </cofactor>
</comment>
<evidence type="ECO:0000256" key="7">
    <source>
        <dbReference type="ARBA" id="ARBA00014165"/>
    </source>
</evidence>
<dbReference type="Proteomes" id="UP000179797">
    <property type="component" value="Unassembled WGS sequence"/>
</dbReference>
<evidence type="ECO:0000256" key="10">
    <source>
        <dbReference type="ARBA" id="ARBA00023277"/>
    </source>
</evidence>
<keyword evidence="10 11" id="KW-0119">Carbohydrate metabolism</keyword>
<dbReference type="CDD" id="cd09019">
    <property type="entry name" value="galactose_mutarotase_like"/>
    <property type="match status" value="1"/>
</dbReference>
<proteinExistence type="inferred from homology"/>
<feature type="active site" description="Proton acceptor" evidence="12">
    <location>
        <position position="333"/>
    </location>
</feature>
<dbReference type="EMBL" id="JRYR02000002">
    <property type="protein sequence ID" value="OHX64123.1"/>
    <property type="molecule type" value="Genomic_DNA"/>
</dbReference>
<evidence type="ECO:0000256" key="8">
    <source>
        <dbReference type="ARBA" id="ARBA00022837"/>
    </source>
</evidence>
<dbReference type="InterPro" id="IPR014718">
    <property type="entry name" value="GH-type_carb-bd"/>
</dbReference>
<evidence type="ECO:0000256" key="5">
    <source>
        <dbReference type="ARBA" id="ARBA00011245"/>
    </source>
</evidence>
<dbReference type="GO" id="GO:0006006">
    <property type="term" value="P:glucose metabolic process"/>
    <property type="evidence" value="ECO:0007669"/>
    <property type="project" value="TreeGrafter"/>
</dbReference>
<dbReference type="SUPFAM" id="SSF74650">
    <property type="entry name" value="Galactose mutarotase-like"/>
    <property type="match status" value="1"/>
</dbReference>
<comment type="similarity">
    <text evidence="4 11">Belongs to the aldose epimerase family.</text>
</comment>
<sequence length="374" mass="42724">MNIKKLILFFLLISSGLMGQKKEFKYSKKLWGKSEHQKVFLLKLTNPNGMSIELTNYGAILVSTFVPDKENNFEDVVLGFDNLAQYQKPNPLFGATVGRYANRIRNGQFSINGKSYQLDTKGEKHSIHGGGEFSSALWHLDDVIKRDHEIGVVFTYYSKEGTHGFPGNVNNKVIYYLTKNNEVRIEFEATTDKDTHISMTNHSYFNLNGLKQNIFNQKIRIDADYITEIDQDIVPTGQLERVINTEKDLTKEVAIKEHIFELNNYGYHFCYVFNKKEKEAKEVIFVSDPLSGRTLTVETTQPSVQFYTGNALDGRFVGKEGITYGKHIAFCLETQHLPDTPNHPNFPSSLLKVGETYKEYVTYKFGIANSSEMK</sequence>
<comment type="caution">
    <text evidence="14">The sequence shown here is derived from an EMBL/GenBank/DDBJ whole genome shotgun (WGS) entry which is preliminary data.</text>
</comment>
<dbReference type="InterPro" id="IPR008183">
    <property type="entry name" value="Aldose_1/G6P_1-epimerase"/>
</dbReference>
<protein>
    <recommendedName>
        <fullName evidence="7 11">Aldose 1-epimerase</fullName>
        <ecNumber evidence="6 11">5.1.3.3</ecNumber>
    </recommendedName>
</protein>
<comment type="pathway">
    <text evidence="3 11">Carbohydrate metabolism; hexose metabolism.</text>
</comment>
<evidence type="ECO:0000256" key="3">
    <source>
        <dbReference type="ARBA" id="ARBA00005028"/>
    </source>
</evidence>
<evidence type="ECO:0000256" key="12">
    <source>
        <dbReference type="PIRSR" id="PIRSR005096-1"/>
    </source>
</evidence>
<evidence type="ECO:0000313" key="14">
    <source>
        <dbReference type="EMBL" id="OHX64123.1"/>
    </source>
</evidence>
<evidence type="ECO:0000256" key="6">
    <source>
        <dbReference type="ARBA" id="ARBA00013185"/>
    </source>
</evidence>
<evidence type="ECO:0000313" key="15">
    <source>
        <dbReference type="Proteomes" id="UP000179797"/>
    </source>
</evidence>
<feature type="binding site" evidence="13">
    <location>
        <begin position="202"/>
        <end position="204"/>
    </location>
    <ligand>
        <name>beta-D-galactose</name>
        <dbReference type="ChEBI" id="CHEBI:27667"/>
    </ligand>
</feature>
<dbReference type="InterPro" id="IPR015443">
    <property type="entry name" value="Aldose_1-epimerase"/>
</dbReference>
<dbReference type="InterPro" id="IPR018052">
    <property type="entry name" value="Ald1_epimerase_CS"/>
</dbReference>
<dbReference type="PIRSF" id="PIRSF005096">
    <property type="entry name" value="GALM"/>
    <property type="match status" value="1"/>
</dbReference>
<keyword evidence="8" id="KW-0106">Calcium</keyword>
<dbReference type="GO" id="GO:0030246">
    <property type="term" value="F:carbohydrate binding"/>
    <property type="evidence" value="ECO:0007669"/>
    <property type="project" value="InterPro"/>
</dbReference>
<dbReference type="EC" id="5.1.3.3" evidence="6 11"/>
<dbReference type="InterPro" id="IPR047215">
    <property type="entry name" value="Galactose_mutarotase-like"/>
</dbReference>
<keyword evidence="15" id="KW-1185">Reference proteome</keyword>
<gene>
    <name evidence="14" type="ORF">NH26_21185</name>
</gene>
<feature type="binding site" evidence="13">
    <location>
        <begin position="102"/>
        <end position="103"/>
    </location>
    <ligand>
        <name>beta-D-galactose</name>
        <dbReference type="ChEBI" id="CHEBI:27667"/>
    </ligand>
</feature>
<comment type="subunit">
    <text evidence="5">Monomer.</text>
</comment>
<evidence type="ECO:0000256" key="2">
    <source>
        <dbReference type="ARBA" id="ARBA00001913"/>
    </source>
</evidence>
<evidence type="ECO:0000256" key="9">
    <source>
        <dbReference type="ARBA" id="ARBA00023235"/>
    </source>
</evidence>
<comment type="catalytic activity">
    <reaction evidence="1 11">
        <text>alpha-D-glucose = beta-D-glucose</text>
        <dbReference type="Rhea" id="RHEA:10264"/>
        <dbReference type="ChEBI" id="CHEBI:15903"/>
        <dbReference type="ChEBI" id="CHEBI:17925"/>
        <dbReference type="EC" id="5.1.3.3"/>
    </reaction>
</comment>
<reference evidence="14 15" key="1">
    <citation type="journal article" date="2012" name="Int. J. Syst. Evol. Microbiol.">
        <title>Flammeovirga pacifica sp. nov., isolated from deep-sea sediment.</title>
        <authorList>
            <person name="Xu H."/>
            <person name="Fu Y."/>
            <person name="Yang N."/>
            <person name="Ding Z."/>
            <person name="Lai Q."/>
            <person name="Zeng R."/>
        </authorList>
    </citation>
    <scope>NUCLEOTIDE SEQUENCE [LARGE SCALE GENOMIC DNA]</scope>
    <source>
        <strain evidence="15">DSM 24597 / LMG 26175 / WPAGA1</strain>
    </source>
</reference>
<name>A0A1S1YTD8_FLAPC</name>
<dbReference type="InterPro" id="IPR011013">
    <property type="entry name" value="Gal_mutarotase_sf_dom"/>
</dbReference>
<dbReference type="PANTHER" id="PTHR10091:SF0">
    <property type="entry name" value="GALACTOSE MUTAROTASE"/>
    <property type="match status" value="1"/>
</dbReference>
<accession>A0A1S1YTD8</accession>
<dbReference type="GO" id="GO:0033499">
    <property type="term" value="P:galactose catabolic process via UDP-galactose, Leloir pathway"/>
    <property type="evidence" value="ECO:0007669"/>
    <property type="project" value="TreeGrafter"/>
</dbReference>
<dbReference type="OrthoDB" id="9779408at2"/>
<dbReference type="AlphaFoldDB" id="A0A1S1YTD8"/>
<dbReference type="STRING" id="915059.NH26_21185"/>
<dbReference type="Pfam" id="PF01263">
    <property type="entry name" value="Aldose_epim"/>
    <property type="match status" value="1"/>
</dbReference>
<dbReference type="PANTHER" id="PTHR10091">
    <property type="entry name" value="ALDOSE-1-EPIMERASE"/>
    <property type="match status" value="1"/>
</dbReference>
<evidence type="ECO:0000256" key="13">
    <source>
        <dbReference type="PIRSR" id="PIRSR005096-3"/>
    </source>
</evidence>
<evidence type="ECO:0000256" key="1">
    <source>
        <dbReference type="ARBA" id="ARBA00001614"/>
    </source>
</evidence>
<evidence type="ECO:0000256" key="11">
    <source>
        <dbReference type="PIRNR" id="PIRNR005096"/>
    </source>
</evidence>
<dbReference type="NCBIfam" id="NF008277">
    <property type="entry name" value="PRK11055.1"/>
    <property type="match status" value="1"/>
</dbReference>
<dbReference type="UniPathway" id="UPA00242"/>